<accession>A0AC34F1Q6</accession>
<evidence type="ECO:0000313" key="1">
    <source>
        <dbReference type="Proteomes" id="UP000887579"/>
    </source>
</evidence>
<reference evidence="2" key="1">
    <citation type="submission" date="2022-11" db="UniProtKB">
        <authorList>
            <consortium name="WormBaseParasite"/>
        </authorList>
    </citation>
    <scope>IDENTIFICATION</scope>
</reference>
<sequence length="668" mass="76053">MAQGLRDDSSAAAYLANQSIDKAFITELEESLTSNNSETLNALIRRHTDKKELQIDELIYILYYIGGLQYNDILRAYYNDGSYEMGKQYKKKYLKGDKFDLPEDELMSLPSMEEFNQYILEQEGPILTGKRNEGVRKALVSTVMDSFNIFQVNDSLYVVEDPIQKRSEAVSFSQKGTNCSCRRKATCLHILSVLKLQGKDLVVNNEVGDAIKDEKRLRNKKQGRLGRKRRQTKIKSEREDSEEELNTDSQPKVTKKDVPSPPSKKILKPIMDEKEVEKNNGITALRLFLCDWVPAFYSTNHRPPQILELATESVWFHDANSPATFSNISTNVYKPTFFEPFPVIPVGKSVFGSTSDDALLLIVKTAVDKVFAVAVGSIFSNNATDECFMHAAMVGRGGDHGKVSVTLFIAEGVVSLKEKLLHLTGYNNDFNDVTFSCPRMRVIRAAPTPINDAYLKNFITTDGNLLQSSKKNVTLWCCCRRCQFTLSEERNNKLQIFNNTSIQCSSCKKWYFWRCAGVDRRIYSKWICWECAQPPLLVRHSSRDNSRFTNSCPADGFLSAAMVFNERFPDVIRKLPKTSSISEIITVALQPANSDIWKYCCQQRCAVFDIKYGVREPWVLPLRFQLLPLLRIFTPELIEEFPMEVEVINGDHRLTYKLGLISFSTPGH</sequence>
<dbReference type="Proteomes" id="UP000887579">
    <property type="component" value="Unplaced"/>
</dbReference>
<proteinExistence type="predicted"/>
<dbReference type="WBParaSite" id="ES5_v2.g10738.t1">
    <property type="protein sequence ID" value="ES5_v2.g10738.t1"/>
    <property type="gene ID" value="ES5_v2.g10738"/>
</dbReference>
<evidence type="ECO:0000313" key="2">
    <source>
        <dbReference type="WBParaSite" id="ES5_v2.g10738.t1"/>
    </source>
</evidence>
<organism evidence="1 2">
    <name type="scientific">Panagrolaimus sp. ES5</name>
    <dbReference type="NCBI Taxonomy" id="591445"/>
    <lineage>
        <taxon>Eukaryota</taxon>
        <taxon>Metazoa</taxon>
        <taxon>Ecdysozoa</taxon>
        <taxon>Nematoda</taxon>
        <taxon>Chromadorea</taxon>
        <taxon>Rhabditida</taxon>
        <taxon>Tylenchina</taxon>
        <taxon>Panagrolaimomorpha</taxon>
        <taxon>Panagrolaimoidea</taxon>
        <taxon>Panagrolaimidae</taxon>
        <taxon>Panagrolaimus</taxon>
    </lineage>
</organism>
<name>A0AC34F1Q6_9BILA</name>
<protein>
    <submittedName>
        <fullName evidence="2">SWIM-type domain-containing protein</fullName>
    </submittedName>
</protein>